<accession>D1VYX0</accession>
<comment type="caution">
    <text evidence="3">The sequence shown here is derived from an EMBL/GenBank/DDBJ whole genome shotgun (WGS) entry which is preliminary data.</text>
</comment>
<keyword evidence="4" id="KW-1185">Reference proteome</keyword>
<reference evidence="3 4" key="1">
    <citation type="submission" date="2009-12" db="EMBL/GenBank/DDBJ databases">
        <title>Genome Sequence of Prevotella timonensis CRIS 5C-B1.</title>
        <authorList>
            <person name="Durkin A.S."/>
            <person name="Madupu R."/>
            <person name="Torralba M."/>
            <person name="Methe B."/>
            <person name="Sutton G."/>
            <person name="Strausberg R.L."/>
            <person name="Nelson K.E."/>
        </authorList>
    </citation>
    <scope>NUCLEOTIDE SEQUENCE [LARGE SCALE GENOMIC DNA]</scope>
    <source>
        <strain evidence="3 4">CRIS 5C-B1</strain>
    </source>
</reference>
<dbReference type="Proteomes" id="UP000004001">
    <property type="component" value="Unassembled WGS sequence"/>
</dbReference>
<gene>
    <name evidence="3" type="ORF">HMPREF9019_1413</name>
</gene>
<dbReference type="CDD" id="cd06223">
    <property type="entry name" value="PRTases_typeI"/>
    <property type="match status" value="1"/>
</dbReference>
<dbReference type="InterPro" id="IPR000836">
    <property type="entry name" value="PRTase_dom"/>
</dbReference>
<dbReference type="eggNOG" id="COG1040">
    <property type="taxonomic scope" value="Bacteria"/>
</dbReference>
<dbReference type="PANTHER" id="PTHR47505:SF1">
    <property type="entry name" value="DNA UTILIZATION PROTEIN YHGH"/>
    <property type="match status" value="1"/>
</dbReference>
<dbReference type="PANTHER" id="PTHR47505">
    <property type="entry name" value="DNA UTILIZATION PROTEIN YHGH"/>
    <property type="match status" value="1"/>
</dbReference>
<dbReference type="Pfam" id="PF00156">
    <property type="entry name" value="Pribosyltran"/>
    <property type="match status" value="1"/>
</dbReference>
<organism evidence="3 4">
    <name type="scientific">Hoylesella timonensis CRIS 5C-B1</name>
    <dbReference type="NCBI Taxonomy" id="679189"/>
    <lineage>
        <taxon>Bacteria</taxon>
        <taxon>Pseudomonadati</taxon>
        <taxon>Bacteroidota</taxon>
        <taxon>Bacteroidia</taxon>
        <taxon>Bacteroidales</taxon>
        <taxon>Prevotellaceae</taxon>
        <taxon>Hoylesella</taxon>
    </lineage>
</organism>
<evidence type="ECO:0000313" key="4">
    <source>
        <dbReference type="Proteomes" id="UP000004001"/>
    </source>
</evidence>
<proteinExistence type="inferred from homology"/>
<evidence type="ECO:0000256" key="1">
    <source>
        <dbReference type="ARBA" id="ARBA00008007"/>
    </source>
</evidence>
<evidence type="ECO:0000313" key="3">
    <source>
        <dbReference type="EMBL" id="EFA97649.1"/>
    </source>
</evidence>
<sequence length="239" mass="27468">MMTWRYRRMISFFSRLLDILAPRSCDVCGRRLAISEQVMCASCNRHLPRTHFELNPYENEMAKLFWGRIPIERAAALFYYYAQSEMSHVIYALKYDYRPEIGEALGRMTAVEFGAVGYFENIDFIVPIPLTRSRRRKRGYNQSEEIARGVSEVTGIPILKNVVRRIQFYGSQTHKNRLERVENVENAFELINSTLIVGKHVLLIDDIVTTGATVCSCAETLQRDGTVKISVLALGCTRK</sequence>
<evidence type="ECO:0000259" key="2">
    <source>
        <dbReference type="Pfam" id="PF00156"/>
    </source>
</evidence>
<dbReference type="AlphaFoldDB" id="D1VYX0"/>
<dbReference type="InterPro" id="IPR051910">
    <property type="entry name" value="ComF/GntX_DNA_util-trans"/>
</dbReference>
<dbReference type="SUPFAM" id="SSF53271">
    <property type="entry name" value="PRTase-like"/>
    <property type="match status" value="1"/>
</dbReference>
<dbReference type="Gene3D" id="3.40.50.2020">
    <property type="match status" value="1"/>
</dbReference>
<name>D1VYX0_9BACT</name>
<comment type="similarity">
    <text evidence="1">Belongs to the ComF/GntX family.</text>
</comment>
<protein>
    <submittedName>
        <fullName evidence="3">ComF family protein</fullName>
    </submittedName>
</protein>
<dbReference type="InterPro" id="IPR029057">
    <property type="entry name" value="PRTase-like"/>
</dbReference>
<feature type="domain" description="Phosphoribosyltransferase" evidence="2">
    <location>
        <begin position="134"/>
        <end position="226"/>
    </location>
</feature>
<dbReference type="EMBL" id="ADEF01000028">
    <property type="protein sequence ID" value="EFA97649.1"/>
    <property type="molecule type" value="Genomic_DNA"/>
</dbReference>